<dbReference type="InterPro" id="IPR004358">
    <property type="entry name" value="Sig_transdc_His_kin-like_C"/>
</dbReference>
<proteinExistence type="predicted"/>
<dbReference type="SUPFAM" id="SSF47384">
    <property type="entry name" value="Homodimeric domain of signal transducing histidine kinase"/>
    <property type="match status" value="1"/>
</dbReference>
<feature type="domain" description="Response regulatory" evidence="6">
    <location>
        <begin position="812"/>
        <end position="990"/>
    </location>
</feature>
<dbReference type="SMART" id="SM00388">
    <property type="entry name" value="HisKA"/>
    <property type="match status" value="1"/>
</dbReference>
<evidence type="ECO:0000259" key="5">
    <source>
        <dbReference type="PROSITE" id="PS50109"/>
    </source>
</evidence>
<evidence type="ECO:0000256" key="2">
    <source>
        <dbReference type="ARBA" id="ARBA00023012"/>
    </source>
</evidence>
<dbReference type="Gene3D" id="1.10.287.130">
    <property type="match status" value="1"/>
</dbReference>
<dbReference type="Pfam" id="PF02518">
    <property type="entry name" value="HATPase_c"/>
    <property type="match status" value="1"/>
</dbReference>
<feature type="compositionally biased region" description="Basic and acidic residues" evidence="4">
    <location>
        <begin position="1023"/>
        <end position="1035"/>
    </location>
</feature>
<feature type="compositionally biased region" description="Basic and acidic residues" evidence="4">
    <location>
        <begin position="754"/>
        <end position="764"/>
    </location>
</feature>
<dbReference type="SUPFAM" id="SSF55874">
    <property type="entry name" value="ATPase domain of HSP90 chaperone/DNA topoisomerase II/histidine kinase"/>
    <property type="match status" value="1"/>
</dbReference>
<comment type="caution">
    <text evidence="7">The sequence shown here is derived from an EMBL/GenBank/DDBJ whole genome shotgun (WGS) entry which is preliminary data.</text>
</comment>
<dbReference type="CDD" id="cd16922">
    <property type="entry name" value="HATPase_EvgS-ArcB-TorS-like"/>
    <property type="match status" value="1"/>
</dbReference>
<dbReference type="CDD" id="cd00082">
    <property type="entry name" value="HisKA"/>
    <property type="match status" value="1"/>
</dbReference>
<dbReference type="SUPFAM" id="SSF52172">
    <property type="entry name" value="CheY-like"/>
    <property type="match status" value="2"/>
</dbReference>
<feature type="region of interest" description="Disordered" evidence="4">
    <location>
        <begin position="718"/>
        <end position="777"/>
    </location>
</feature>
<feature type="compositionally biased region" description="Polar residues" evidence="4">
    <location>
        <begin position="1004"/>
        <end position="1021"/>
    </location>
</feature>
<dbReference type="SMART" id="SM00387">
    <property type="entry name" value="HATPase_c"/>
    <property type="match status" value="1"/>
</dbReference>
<dbReference type="InterPro" id="IPR005467">
    <property type="entry name" value="His_kinase_dom"/>
</dbReference>
<dbReference type="PANTHER" id="PTHR45339">
    <property type="entry name" value="HYBRID SIGNAL TRANSDUCTION HISTIDINE KINASE J"/>
    <property type="match status" value="1"/>
</dbReference>
<sequence length="1035" mass="114731">MAPSSDASHASVMPDSLYYAALQHSPSPALILSGSTKQIEFCNYSMERLFHAVRTNSDKESNPFSPVPLVTSDMAKGYSLSEMGVGLIHEGSAVFIEFSWTRLLDALRPMTRNKLFPQENLPEKDQPTIKNDHRIILEDANNSQEVERIKDASVEVVFSLPQVKFEFGSEKNNSRFLHGIPTYTAANSPSGNARFEGKCIITSFDTGNLYYYLLTFVNVGPVDYTTSALVAHRSSKLPASSGAWIKRNNPEGDCSGLIDLNIDLLSLQIGPSGDSQLTVLQKMAIMKNAVLDTMAVPVFATWLDGSCTFANKTGLFWAAVDIPASGDMGFMDHHWTSKFKVYDAEFKAELELEQYPLVRLCRSQKPLVSQKIGLINKHGNRKVFDVAGEGILNDNGEWVAGLIWLRDVTQMQEEFEDKFAKQAKENARLVAKEVSAKEASRLKSQFLANMSHEIRTPIAGVLGMSEILLDTELTEEQQEYAENIQRSANALLTVINDILDFSKVESGRLDIEEVQFSLALVLSDVIRMMGIHAEKKRLHFITDIADDIKYDIQVLGDPGRIRQILTNLLSNSIKFTLDGHVRLKVEVEKELIVDTMTNDPVPKLAKGAEKYVVVKFEVADTGIGIKDDVMKLLFTPFGQADSSTARKFGGSGLGLAISKNLVDLMGGIIELKSVYQKGTTATVKIPFRYPFARSPRSSAGEGLQLPDLDSVPERLQNDTSLSVRSASEASASPSLNPLGNGDLVTPPVSPLLRETSRPETRTDPAVRGSSLSEPYFRSRSRSTASSISIPPYLHSTLDPKLILPMERRIKLHILIVEDNLINQQIATKLVKKLGFTASAVSNGQEALDYLIEANLQFPKDAAINIPAPKLRANYAASIQRQVQQKLEQEENPTSSLRLEEARNNRTDPTMNGRMFPDLVLMDCHMPVLDGYSATRALRLLPEPLRNVPIIAMTASAIKGDREKCRDAGMSDYLSKPVVTANLERMLVKWLSYNGDDNYLSIRMTGQTPPRENAKRPTNINLSDIERFDPGKHRVH</sequence>
<dbReference type="PRINTS" id="PR00344">
    <property type="entry name" value="BCTRLSENSOR"/>
</dbReference>
<dbReference type="CDD" id="cd17546">
    <property type="entry name" value="REC_hyHK_CKI1_RcsC-like"/>
    <property type="match status" value="1"/>
</dbReference>
<dbReference type="Gene3D" id="3.40.50.2300">
    <property type="match status" value="1"/>
</dbReference>
<reference evidence="7 8" key="1">
    <citation type="submission" date="2019-10" db="EMBL/GenBank/DDBJ databases">
        <authorList>
            <person name="Palmer J.M."/>
        </authorList>
    </citation>
    <scope>NUCLEOTIDE SEQUENCE [LARGE SCALE GENOMIC DNA]</scope>
    <source>
        <strain evidence="7 8">TWF506</strain>
    </source>
</reference>
<evidence type="ECO:0000313" key="7">
    <source>
        <dbReference type="EMBL" id="KAK6516522.1"/>
    </source>
</evidence>
<dbReference type="InterPro" id="IPR036890">
    <property type="entry name" value="HATPase_C_sf"/>
</dbReference>
<dbReference type="AlphaFoldDB" id="A0AAN8NTL1"/>
<feature type="region of interest" description="Disordered" evidence="4">
    <location>
        <begin position="1004"/>
        <end position="1035"/>
    </location>
</feature>
<accession>A0AAN8NTL1</accession>
<feature type="modified residue" description="4-aspartylphosphate" evidence="3">
    <location>
        <position position="922"/>
    </location>
</feature>
<organism evidence="7 8">
    <name type="scientific">Arthrobotrys conoides</name>
    <dbReference type="NCBI Taxonomy" id="74498"/>
    <lineage>
        <taxon>Eukaryota</taxon>
        <taxon>Fungi</taxon>
        <taxon>Dikarya</taxon>
        <taxon>Ascomycota</taxon>
        <taxon>Pezizomycotina</taxon>
        <taxon>Orbiliomycetes</taxon>
        <taxon>Orbiliales</taxon>
        <taxon>Orbiliaceae</taxon>
        <taxon>Arthrobotrys</taxon>
    </lineage>
</organism>
<dbReference type="EMBL" id="JAVHJM010000003">
    <property type="protein sequence ID" value="KAK6516522.1"/>
    <property type="molecule type" value="Genomic_DNA"/>
</dbReference>
<dbReference type="SMART" id="SM00448">
    <property type="entry name" value="REC"/>
    <property type="match status" value="1"/>
</dbReference>
<dbReference type="PROSITE" id="PS50109">
    <property type="entry name" value="HIS_KIN"/>
    <property type="match status" value="1"/>
</dbReference>
<feature type="compositionally biased region" description="Polar residues" evidence="4">
    <location>
        <begin position="718"/>
        <end position="737"/>
    </location>
</feature>
<evidence type="ECO:0000256" key="3">
    <source>
        <dbReference type="PROSITE-ProRule" id="PRU00169"/>
    </source>
</evidence>
<keyword evidence="2" id="KW-0902">Two-component regulatory system</keyword>
<dbReference type="FunFam" id="1.10.287.130:FF:000050">
    <property type="entry name" value="Related to histidine kinase"/>
    <property type="match status" value="1"/>
</dbReference>
<gene>
    <name evidence="7" type="ORF">TWF506_006428</name>
</gene>
<dbReference type="InterPro" id="IPR036097">
    <property type="entry name" value="HisK_dim/P_sf"/>
</dbReference>
<evidence type="ECO:0000259" key="6">
    <source>
        <dbReference type="PROSITE" id="PS50110"/>
    </source>
</evidence>
<dbReference type="InterPro" id="IPR011006">
    <property type="entry name" value="CheY-like_superfamily"/>
</dbReference>
<dbReference type="Pfam" id="PF00512">
    <property type="entry name" value="HisKA"/>
    <property type="match status" value="1"/>
</dbReference>
<dbReference type="InterPro" id="IPR003661">
    <property type="entry name" value="HisK_dim/P_dom"/>
</dbReference>
<dbReference type="InterPro" id="IPR003594">
    <property type="entry name" value="HATPase_dom"/>
</dbReference>
<keyword evidence="8" id="KW-1185">Reference proteome</keyword>
<dbReference type="PANTHER" id="PTHR45339:SF1">
    <property type="entry name" value="HYBRID SIGNAL TRANSDUCTION HISTIDINE KINASE J"/>
    <property type="match status" value="1"/>
</dbReference>
<feature type="domain" description="Histidine kinase" evidence="5">
    <location>
        <begin position="449"/>
        <end position="689"/>
    </location>
</feature>
<dbReference type="PROSITE" id="PS50110">
    <property type="entry name" value="RESPONSE_REGULATORY"/>
    <property type="match status" value="1"/>
</dbReference>
<evidence type="ECO:0008006" key="9">
    <source>
        <dbReference type="Google" id="ProtNLM"/>
    </source>
</evidence>
<dbReference type="Pfam" id="PF00072">
    <property type="entry name" value="Response_reg"/>
    <property type="match status" value="1"/>
</dbReference>
<dbReference type="InterPro" id="IPR001789">
    <property type="entry name" value="Sig_transdc_resp-reg_receiver"/>
</dbReference>
<dbReference type="GO" id="GO:0000155">
    <property type="term" value="F:phosphorelay sensor kinase activity"/>
    <property type="evidence" value="ECO:0007669"/>
    <property type="project" value="InterPro"/>
</dbReference>
<dbReference type="FunFam" id="3.30.565.10:FF:000010">
    <property type="entry name" value="Sensor histidine kinase RcsC"/>
    <property type="match status" value="1"/>
</dbReference>
<evidence type="ECO:0000256" key="4">
    <source>
        <dbReference type="SAM" id="MobiDB-lite"/>
    </source>
</evidence>
<keyword evidence="1 3" id="KW-0597">Phosphoprotein</keyword>
<name>A0AAN8NTL1_9PEZI</name>
<evidence type="ECO:0000313" key="8">
    <source>
        <dbReference type="Proteomes" id="UP001307849"/>
    </source>
</evidence>
<evidence type="ECO:0000256" key="1">
    <source>
        <dbReference type="ARBA" id="ARBA00022553"/>
    </source>
</evidence>
<dbReference type="Gene3D" id="3.30.565.10">
    <property type="entry name" value="Histidine kinase-like ATPase, C-terminal domain"/>
    <property type="match status" value="1"/>
</dbReference>
<dbReference type="Proteomes" id="UP001307849">
    <property type="component" value="Unassembled WGS sequence"/>
</dbReference>
<protein>
    <recommendedName>
        <fullName evidence="9">Histidine kinase</fullName>
    </recommendedName>
</protein>